<evidence type="ECO:0000313" key="2">
    <source>
        <dbReference type="EMBL" id="KAK1132061.1"/>
    </source>
</evidence>
<accession>A0AA40G6M6</accession>
<organism evidence="2 3">
    <name type="scientific">Melipona bicolor</name>
    <dbReference type="NCBI Taxonomy" id="60889"/>
    <lineage>
        <taxon>Eukaryota</taxon>
        <taxon>Metazoa</taxon>
        <taxon>Ecdysozoa</taxon>
        <taxon>Arthropoda</taxon>
        <taxon>Hexapoda</taxon>
        <taxon>Insecta</taxon>
        <taxon>Pterygota</taxon>
        <taxon>Neoptera</taxon>
        <taxon>Endopterygota</taxon>
        <taxon>Hymenoptera</taxon>
        <taxon>Apocrita</taxon>
        <taxon>Aculeata</taxon>
        <taxon>Apoidea</taxon>
        <taxon>Anthophila</taxon>
        <taxon>Apidae</taxon>
        <taxon>Melipona</taxon>
    </lineage>
</organism>
<gene>
    <name evidence="2" type="ORF">K0M31_016199</name>
</gene>
<keyword evidence="3" id="KW-1185">Reference proteome</keyword>
<dbReference type="Proteomes" id="UP001177670">
    <property type="component" value="Unassembled WGS sequence"/>
</dbReference>
<dbReference type="EMBL" id="JAHYIQ010000005">
    <property type="protein sequence ID" value="KAK1132061.1"/>
    <property type="molecule type" value="Genomic_DNA"/>
</dbReference>
<name>A0AA40G6M6_9HYME</name>
<protein>
    <submittedName>
        <fullName evidence="2">Uncharacterized protein</fullName>
    </submittedName>
</protein>
<sequence>MWPRCPVGQAGPGSDRAHDTDFGEFLGSHGTHGFFELYSRFLEEGGKRQTAMICTSIIRQKSVSKHDGGVYSDNLVPEAVFHSCESSLGPTLAS</sequence>
<evidence type="ECO:0000313" key="3">
    <source>
        <dbReference type="Proteomes" id="UP001177670"/>
    </source>
</evidence>
<feature type="region of interest" description="Disordered" evidence="1">
    <location>
        <begin position="1"/>
        <end position="22"/>
    </location>
</feature>
<reference evidence="2" key="1">
    <citation type="submission" date="2021-10" db="EMBL/GenBank/DDBJ databases">
        <title>Melipona bicolor Genome sequencing and assembly.</title>
        <authorList>
            <person name="Araujo N.S."/>
            <person name="Arias M.C."/>
        </authorList>
    </citation>
    <scope>NUCLEOTIDE SEQUENCE</scope>
    <source>
        <strain evidence="2">USP_2M_L1-L4_2017</strain>
        <tissue evidence="2">Whole body</tissue>
    </source>
</reference>
<proteinExistence type="predicted"/>
<comment type="caution">
    <text evidence="2">The sequence shown here is derived from an EMBL/GenBank/DDBJ whole genome shotgun (WGS) entry which is preliminary data.</text>
</comment>
<evidence type="ECO:0000256" key="1">
    <source>
        <dbReference type="SAM" id="MobiDB-lite"/>
    </source>
</evidence>
<dbReference type="AlphaFoldDB" id="A0AA40G6M6"/>